<organism evidence="1">
    <name type="scientific">freshwater metagenome</name>
    <dbReference type="NCBI Taxonomy" id="449393"/>
    <lineage>
        <taxon>unclassified sequences</taxon>
        <taxon>metagenomes</taxon>
        <taxon>ecological metagenomes</taxon>
    </lineage>
</organism>
<proteinExistence type="predicted"/>
<evidence type="ECO:0000313" key="1">
    <source>
        <dbReference type="EMBL" id="CAB4883977.1"/>
    </source>
</evidence>
<dbReference type="AlphaFoldDB" id="A0A6J7EKQ7"/>
<accession>A0A6J7EKQ7</accession>
<protein>
    <submittedName>
        <fullName evidence="1">Unannotated protein</fullName>
    </submittedName>
</protein>
<gene>
    <name evidence="1" type="ORF">UFOPK3472_00938</name>
</gene>
<dbReference type="EMBL" id="CAFBLX010000044">
    <property type="protein sequence ID" value="CAB4883977.1"/>
    <property type="molecule type" value="Genomic_DNA"/>
</dbReference>
<reference evidence="1" key="1">
    <citation type="submission" date="2020-05" db="EMBL/GenBank/DDBJ databases">
        <authorList>
            <person name="Chiriac C."/>
            <person name="Salcher M."/>
            <person name="Ghai R."/>
            <person name="Kavagutti S V."/>
        </authorList>
    </citation>
    <scope>NUCLEOTIDE SEQUENCE</scope>
</reference>
<name>A0A6J7EKQ7_9ZZZZ</name>
<sequence length="48" mass="5443">METQKLAGFLMSGYTSIHESKTAELDLALKPYMGTEKGNIWEVTDHNR</sequence>